<dbReference type="Pfam" id="PF05368">
    <property type="entry name" value="NmrA"/>
    <property type="match status" value="1"/>
</dbReference>
<feature type="domain" description="NmrA-like" evidence="1">
    <location>
        <begin position="2"/>
        <end position="249"/>
    </location>
</feature>
<protein>
    <submittedName>
        <fullName evidence="2">Quinone oxidoreductase 2</fullName>
        <ecNumber evidence="2">1.6.5.2</ecNumber>
    </submittedName>
</protein>
<dbReference type="Proteomes" id="UP000196842">
    <property type="component" value="Chromosome I"/>
</dbReference>
<reference evidence="2 3" key="1">
    <citation type="submission" date="2017-05" db="EMBL/GenBank/DDBJ databases">
        <authorList>
            <person name="Song R."/>
            <person name="Chenine A.L."/>
            <person name="Ruprecht R.M."/>
        </authorList>
    </citation>
    <scope>NUCLEOTIDE SEQUENCE [LARGE SCALE GENOMIC DNA]</scope>
    <source>
        <strain evidence="2 3">CFBP 1590</strain>
    </source>
</reference>
<dbReference type="InterPro" id="IPR036291">
    <property type="entry name" value="NAD(P)-bd_dom_sf"/>
</dbReference>
<dbReference type="Gene3D" id="3.90.25.10">
    <property type="entry name" value="UDP-galactose 4-epimerase, domain 1"/>
    <property type="match status" value="1"/>
</dbReference>
<evidence type="ECO:0000259" key="1">
    <source>
        <dbReference type="Pfam" id="PF05368"/>
    </source>
</evidence>
<evidence type="ECO:0000313" key="3">
    <source>
        <dbReference type="Proteomes" id="UP000196842"/>
    </source>
</evidence>
<organism evidence="2 3">
    <name type="scientific">Pseudomonas viridiflava</name>
    <name type="common">Phytomonas viridiflava</name>
    <dbReference type="NCBI Taxonomy" id="33069"/>
    <lineage>
        <taxon>Bacteria</taxon>
        <taxon>Pseudomonadati</taxon>
        <taxon>Pseudomonadota</taxon>
        <taxon>Gammaproteobacteria</taxon>
        <taxon>Pseudomonadales</taxon>
        <taxon>Pseudomonadaceae</taxon>
        <taxon>Pseudomonas</taxon>
    </lineage>
</organism>
<keyword evidence="2" id="KW-0560">Oxidoreductase</keyword>
<accession>A0A1Y6JL53</accession>
<dbReference type="PANTHER" id="PTHR47129">
    <property type="entry name" value="QUINONE OXIDOREDUCTASE 2"/>
    <property type="match status" value="1"/>
</dbReference>
<gene>
    <name evidence="2" type="primary">qorB</name>
    <name evidence="2" type="ORF">CFBP1590__3111</name>
</gene>
<name>A0A1Y6JL53_PSEVI</name>
<sequence length="285" mass="29970">MIVVTAATGQLGRLVIEQLLETVPANQIVAAVRSPEKATDLAALGVHVRHGDYSQPATLDSAFAGADKVLLISSNEIGQRLPQHRAAIDAAKKAGVKLIAYTSVLRADTSALGLADEHVETEAYLRASGVPFTLLRNGWYTENYAASIPGALAHDAFIGSADLGRISSAARVDYAEAAVAVLTSQDDQSGRVYELAGDETYTLSEFAAELSKQSGKDVPYVNLSQADFEAALVKAGVPEVYAHLFADSDTAAAKGALFDDTRQLSRLIGRPTTPLSATIADALKS</sequence>
<dbReference type="CDD" id="cd05269">
    <property type="entry name" value="TMR_SDR_a"/>
    <property type="match status" value="1"/>
</dbReference>
<dbReference type="RefSeq" id="WP_088235437.1">
    <property type="nucleotide sequence ID" value="NZ_LT855380.1"/>
</dbReference>
<dbReference type="InterPro" id="IPR008030">
    <property type="entry name" value="NmrA-like"/>
</dbReference>
<evidence type="ECO:0000313" key="2">
    <source>
        <dbReference type="EMBL" id="SMS10697.1"/>
    </source>
</evidence>
<dbReference type="GeneID" id="47764764"/>
<dbReference type="EC" id="1.6.5.2" evidence="2"/>
<dbReference type="Gene3D" id="3.40.50.720">
    <property type="entry name" value="NAD(P)-binding Rossmann-like Domain"/>
    <property type="match status" value="1"/>
</dbReference>
<dbReference type="AlphaFoldDB" id="A0A1Y6JL53"/>
<dbReference type="SUPFAM" id="SSF51735">
    <property type="entry name" value="NAD(P)-binding Rossmann-fold domains"/>
    <property type="match status" value="1"/>
</dbReference>
<dbReference type="InterPro" id="IPR052718">
    <property type="entry name" value="NmrA-type_oxidoreductase"/>
</dbReference>
<dbReference type="GO" id="GO:0003955">
    <property type="term" value="F:NAD(P)H dehydrogenase (quinone) activity"/>
    <property type="evidence" value="ECO:0007669"/>
    <property type="project" value="UniProtKB-EC"/>
</dbReference>
<dbReference type="KEGG" id="pvd:CFBP1590__3111"/>
<dbReference type="PANTHER" id="PTHR47129:SF1">
    <property type="entry name" value="NMRA-LIKE DOMAIN-CONTAINING PROTEIN"/>
    <property type="match status" value="1"/>
</dbReference>
<dbReference type="EMBL" id="LT855380">
    <property type="protein sequence ID" value="SMS10697.1"/>
    <property type="molecule type" value="Genomic_DNA"/>
</dbReference>
<proteinExistence type="predicted"/>